<dbReference type="Pfam" id="PF03392">
    <property type="entry name" value="OS-D"/>
    <property type="match status" value="1"/>
</dbReference>
<gene>
    <name evidence="2" type="primary">CSP9</name>
</gene>
<evidence type="ECO:0000256" key="1">
    <source>
        <dbReference type="SAM" id="SignalP"/>
    </source>
</evidence>
<feature type="chain" id="PRO_5016343539" evidence="1">
    <location>
        <begin position="17"/>
        <end position="132"/>
    </location>
</feature>
<protein>
    <submittedName>
        <fullName evidence="2">Chemosensory protein 9</fullName>
    </submittedName>
</protein>
<name>A0A2Z4HQ06_RIPPE</name>
<dbReference type="PANTHER" id="PTHR11257:SF12">
    <property type="entry name" value="EJACULATORY BULB-SPECIFIC PROTEIN 3-RELATED"/>
    <property type="match status" value="1"/>
</dbReference>
<dbReference type="EMBL" id="MF614844">
    <property type="protein sequence ID" value="AWW17233.1"/>
    <property type="molecule type" value="mRNA"/>
</dbReference>
<evidence type="ECO:0000313" key="2">
    <source>
        <dbReference type="EMBL" id="AWW17233.1"/>
    </source>
</evidence>
<sequence>MKSVLCLLVLSALAAAAPRPAGGGTYTTRYDNIDLDEILRNDRLYRKYFDCMVNKGKCTPDGKELKDNLPDALATGCSKCSEKQKAGTEKVLKHLLAKKPSDYDQLEKIYDPSGVYRKKYQSEAKKHGVNIH</sequence>
<dbReference type="InterPro" id="IPR036682">
    <property type="entry name" value="OS_D_A10/PebIII_sf"/>
</dbReference>
<keyword evidence="1" id="KW-0732">Signal</keyword>
<organism evidence="2">
    <name type="scientific">Riptortus pedestris</name>
    <name type="common">Bean bug</name>
    <dbReference type="NCBI Taxonomy" id="329032"/>
    <lineage>
        <taxon>Eukaryota</taxon>
        <taxon>Metazoa</taxon>
        <taxon>Ecdysozoa</taxon>
        <taxon>Arthropoda</taxon>
        <taxon>Hexapoda</taxon>
        <taxon>Insecta</taxon>
        <taxon>Pterygota</taxon>
        <taxon>Neoptera</taxon>
        <taxon>Paraneoptera</taxon>
        <taxon>Hemiptera</taxon>
        <taxon>Heteroptera</taxon>
        <taxon>Panheteroptera</taxon>
        <taxon>Pentatomomorpha</taxon>
        <taxon>Coreoidea</taxon>
        <taxon>Alydidae</taxon>
        <taxon>Riptortus</taxon>
    </lineage>
</organism>
<dbReference type="AlphaFoldDB" id="A0A2Z4HQ06"/>
<dbReference type="Gene3D" id="1.10.2080.10">
    <property type="entry name" value="Insect odorant-binding protein A10/Ejaculatory bulb-specific protein 3"/>
    <property type="match status" value="1"/>
</dbReference>
<reference evidence="2" key="1">
    <citation type="journal article" date="2015" name="Sci. Rep.">
        <title>Chemosensillum immunolocalization and ligand specificity of chemosensory proteins in the alfalfa plant bug Adelphocoris lineolatus (Goeze).</title>
        <authorList>
            <person name="Sun L."/>
            <person name="Zhou J.J."/>
            <person name="Gu S.H."/>
            <person name="Xiao H.J."/>
            <person name="Guo Y.Y."/>
            <person name="Liu Z.W."/>
            <person name="Zhang Y.J."/>
        </authorList>
    </citation>
    <scope>NUCLEOTIDE SEQUENCE</scope>
    <source>
        <tissue evidence="2">Antenna</tissue>
    </source>
</reference>
<accession>A0A2Z4HQ06</accession>
<reference evidence="2" key="2">
    <citation type="submission" date="2017-08" db="EMBL/GenBank/DDBJ databases">
        <authorList>
            <person name="de Groot N.N."/>
        </authorList>
    </citation>
    <scope>NUCLEOTIDE SEQUENCE</scope>
    <source>
        <tissue evidence="2">Antenna</tissue>
    </source>
</reference>
<dbReference type="SUPFAM" id="SSF100910">
    <property type="entry name" value="Chemosensory protein Csp2"/>
    <property type="match status" value="1"/>
</dbReference>
<dbReference type="InterPro" id="IPR005055">
    <property type="entry name" value="A10/PebIII"/>
</dbReference>
<feature type="signal peptide" evidence="1">
    <location>
        <begin position="1"/>
        <end position="16"/>
    </location>
</feature>
<proteinExistence type="evidence at transcript level"/>
<dbReference type="PANTHER" id="PTHR11257">
    <property type="entry name" value="CHEMOSENSORY PROTEIN-RELATED"/>
    <property type="match status" value="1"/>
</dbReference>